<feature type="region of interest" description="Disordered" evidence="3">
    <location>
        <begin position="196"/>
        <end position="216"/>
    </location>
</feature>
<evidence type="ECO:0000313" key="5">
    <source>
        <dbReference type="EMBL" id="VVC96431.1"/>
    </source>
</evidence>
<feature type="region of interest" description="Disordered" evidence="3">
    <location>
        <begin position="240"/>
        <end position="265"/>
    </location>
</feature>
<dbReference type="PANTHER" id="PTHR16198:SF2">
    <property type="entry name" value="INO80 COMPLEX SUBUNIT D"/>
    <property type="match status" value="1"/>
</dbReference>
<evidence type="ECO:0000259" key="4">
    <source>
        <dbReference type="Pfam" id="PF13891"/>
    </source>
</evidence>
<keyword evidence="6" id="KW-1185">Reference proteome</keyword>
<protein>
    <recommendedName>
        <fullName evidence="4">KANL2-like probable zinc-finger domain-containing protein</fullName>
    </recommendedName>
</protein>
<reference evidence="5 6" key="1">
    <citation type="submission" date="2017-07" db="EMBL/GenBank/DDBJ databases">
        <authorList>
            <person name="Talla V."/>
            <person name="Backstrom N."/>
        </authorList>
    </citation>
    <scope>NUCLEOTIDE SEQUENCE [LARGE SCALE GENOMIC DNA]</scope>
</reference>
<feature type="compositionally biased region" description="Low complexity" evidence="3">
    <location>
        <begin position="198"/>
        <end position="210"/>
    </location>
</feature>
<feature type="domain" description="KANL2-like probable zinc-finger" evidence="4">
    <location>
        <begin position="394"/>
        <end position="454"/>
    </location>
</feature>
<evidence type="ECO:0000256" key="1">
    <source>
        <dbReference type="ARBA" id="ARBA00004123"/>
    </source>
</evidence>
<evidence type="ECO:0000256" key="2">
    <source>
        <dbReference type="ARBA" id="ARBA00023242"/>
    </source>
</evidence>
<accession>A0A5E4QHB4</accession>
<dbReference type="PANTHER" id="PTHR16198">
    <property type="match status" value="1"/>
</dbReference>
<dbReference type="InterPro" id="IPR025927">
    <property type="entry name" value="Znf_KANL2-like"/>
</dbReference>
<dbReference type="Proteomes" id="UP000324832">
    <property type="component" value="Unassembled WGS sequence"/>
</dbReference>
<proteinExistence type="predicted"/>
<comment type="subcellular location">
    <subcellularLocation>
        <location evidence="1">Nucleus</location>
    </subcellularLocation>
</comment>
<evidence type="ECO:0000256" key="3">
    <source>
        <dbReference type="SAM" id="MobiDB-lite"/>
    </source>
</evidence>
<organism evidence="5 6">
    <name type="scientific">Leptidea sinapis</name>
    <dbReference type="NCBI Taxonomy" id="189913"/>
    <lineage>
        <taxon>Eukaryota</taxon>
        <taxon>Metazoa</taxon>
        <taxon>Ecdysozoa</taxon>
        <taxon>Arthropoda</taxon>
        <taxon>Hexapoda</taxon>
        <taxon>Insecta</taxon>
        <taxon>Pterygota</taxon>
        <taxon>Neoptera</taxon>
        <taxon>Endopterygota</taxon>
        <taxon>Lepidoptera</taxon>
        <taxon>Glossata</taxon>
        <taxon>Ditrysia</taxon>
        <taxon>Papilionoidea</taxon>
        <taxon>Pieridae</taxon>
        <taxon>Dismorphiinae</taxon>
        <taxon>Leptidea</taxon>
    </lineage>
</organism>
<dbReference type="EMBL" id="FZQP02002725">
    <property type="protein sequence ID" value="VVC96431.1"/>
    <property type="molecule type" value="Genomic_DNA"/>
</dbReference>
<evidence type="ECO:0000313" key="6">
    <source>
        <dbReference type="Proteomes" id="UP000324832"/>
    </source>
</evidence>
<dbReference type="AlphaFoldDB" id="A0A5E4QHB4"/>
<dbReference type="GO" id="GO:0005634">
    <property type="term" value="C:nucleus"/>
    <property type="evidence" value="ECO:0007669"/>
    <property type="project" value="UniProtKB-SubCell"/>
</dbReference>
<gene>
    <name evidence="5" type="ORF">LSINAPIS_LOCUS7937</name>
</gene>
<feature type="region of interest" description="Disordered" evidence="3">
    <location>
        <begin position="293"/>
        <end position="317"/>
    </location>
</feature>
<name>A0A5E4QHB4_9NEOP</name>
<keyword evidence="2" id="KW-0539">Nucleus</keyword>
<dbReference type="Pfam" id="PF13891">
    <property type="entry name" value="zf-C3HC3H_KANSL2"/>
    <property type="match status" value="1"/>
</dbReference>
<feature type="compositionally biased region" description="Polar residues" evidence="3">
    <location>
        <begin position="240"/>
        <end position="250"/>
    </location>
</feature>
<sequence length="596" mass="65132">MYYDMILNWLGIVEGGIPQKISDASCASQYKMAVESVPGTCNSEVNMFIHDATSDDQNYIPHLNDNFFHTRFKIDPNDLYTFHDSDVIAGEITVSHTEDNFTFSDNTFKTKLPDNPIKDLDILDVVNNGHIKEVNGEFVVNGHFAANKLSNNVGKSKEIKSGSTKVQRVRMQNLPNNNQTKLSIDVHIKDGPVLTAESEISSQSSKDNSSIVKNEETAVSKAQQETFLDVFKREQGLNESQKPFVKSQSMVAPQPATPVPKKPAVPNKTWHAPGEELFQCGPLDMLQPNRYRQVESSSDDDNMPDYESASGSVCVEETSAESRSARLELRRAAMRRHKQLSGKSTCRLPPQTVNHLLAMRGMSSILSLQERRKLRQSGWSGGEGGRSEATTSQCFEESCQNEPLPCARYCLSHVTLAADQRLYASCAAVFAGGERCKQPLLPLQEQLPLCAEHAWKRWAGPATAPPPAETEASPPTGAQATAQINACSNSSAYDSSEDAIVGDLTESEYITGNNSNELEVGQVPPDDILDPSVLTEGSSAFAESSELAAALEAVLDERVLDERALEIPDCVFSESPVKTKTQVAPVSVEQSSSTPS</sequence>